<reference evidence="1" key="1">
    <citation type="journal article" date="2022" name="bioRxiv">
        <title>Sequencing and chromosome-scale assembly of the giantPleurodeles waltlgenome.</title>
        <authorList>
            <person name="Brown T."/>
            <person name="Elewa A."/>
            <person name="Iarovenko S."/>
            <person name="Subramanian E."/>
            <person name="Araus A.J."/>
            <person name="Petzold A."/>
            <person name="Susuki M."/>
            <person name="Suzuki K.-i.T."/>
            <person name="Hayashi T."/>
            <person name="Toyoda A."/>
            <person name="Oliveira C."/>
            <person name="Osipova E."/>
            <person name="Leigh N.D."/>
            <person name="Simon A."/>
            <person name="Yun M.H."/>
        </authorList>
    </citation>
    <scope>NUCLEOTIDE SEQUENCE</scope>
    <source>
        <strain evidence="1">20211129_DDA</strain>
        <tissue evidence="1">Liver</tissue>
    </source>
</reference>
<comment type="caution">
    <text evidence="1">The sequence shown here is derived from an EMBL/GenBank/DDBJ whole genome shotgun (WGS) entry which is preliminary data.</text>
</comment>
<evidence type="ECO:0000313" key="1">
    <source>
        <dbReference type="EMBL" id="KAJ1150753.1"/>
    </source>
</evidence>
<name>A0AAV7RIT4_PLEWA</name>
<dbReference type="Proteomes" id="UP001066276">
    <property type="component" value="Chromosome 5"/>
</dbReference>
<dbReference type="AlphaFoldDB" id="A0AAV7RIT4"/>
<sequence length="407" mass="46350">MEVVYHSAGATKELKESLRVQALEDHPQGERVIAWKHLCDSLINKFSIKKHLPIVVIESKNKVKSCKEEKPWFNRTLRNLKNQVSRELKKVLKDVRWGRKSDDTRLPELRAKYKKNCWMAKHEDLWTKLLMSNKQKNNKKFWELINGLTKGQNRHTNAGIDAATWEAHVQTMFSLPEHHAYEEASQIANDSSKINFGFRVTTQTDLTLNGNKGKHALMTIDIEMLTSFIKKLKMEGAAGQNGIPNALFRGDPSFWAYYLALLFNKLQGTMGLPDAWKGSIIHHIYKAGNPANPSNYRLIALIDVEAKLYASCLLQQLAEWIHDRQLIPQCQTGFRAGMGASTNLATLALLGNKARLKKKRLLECFIDLKAAFDCVPRTRLWEKLKGGAYHAASLAQCWTCTQVLGRK</sequence>
<proteinExistence type="predicted"/>
<keyword evidence="2" id="KW-1185">Reference proteome</keyword>
<dbReference type="EMBL" id="JANPWB010000009">
    <property type="protein sequence ID" value="KAJ1150753.1"/>
    <property type="molecule type" value="Genomic_DNA"/>
</dbReference>
<dbReference type="PANTHER" id="PTHR19446">
    <property type="entry name" value="REVERSE TRANSCRIPTASES"/>
    <property type="match status" value="1"/>
</dbReference>
<accession>A0AAV7RIT4</accession>
<organism evidence="1 2">
    <name type="scientific">Pleurodeles waltl</name>
    <name type="common">Iberian ribbed newt</name>
    <dbReference type="NCBI Taxonomy" id="8319"/>
    <lineage>
        <taxon>Eukaryota</taxon>
        <taxon>Metazoa</taxon>
        <taxon>Chordata</taxon>
        <taxon>Craniata</taxon>
        <taxon>Vertebrata</taxon>
        <taxon>Euteleostomi</taxon>
        <taxon>Amphibia</taxon>
        <taxon>Batrachia</taxon>
        <taxon>Caudata</taxon>
        <taxon>Salamandroidea</taxon>
        <taxon>Salamandridae</taxon>
        <taxon>Pleurodelinae</taxon>
        <taxon>Pleurodeles</taxon>
    </lineage>
</organism>
<evidence type="ECO:0008006" key="3">
    <source>
        <dbReference type="Google" id="ProtNLM"/>
    </source>
</evidence>
<evidence type="ECO:0000313" key="2">
    <source>
        <dbReference type="Proteomes" id="UP001066276"/>
    </source>
</evidence>
<protein>
    <recommendedName>
        <fullName evidence="3">Reverse transcriptase domain-containing protein</fullName>
    </recommendedName>
</protein>
<gene>
    <name evidence="1" type="ORF">NDU88_003542</name>
</gene>